<dbReference type="Proteomes" id="UP000533017">
    <property type="component" value="Unassembled WGS sequence"/>
</dbReference>
<dbReference type="EMBL" id="FOOI01000023">
    <property type="protein sequence ID" value="SFH59364.1"/>
    <property type="molecule type" value="Genomic_DNA"/>
</dbReference>
<dbReference type="AlphaFoldDB" id="A0A1I3BAR5"/>
<proteinExistence type="predicted"/>
<gene>
    <name evidence="1" type="ORF">FHR37_005643</name>
    <name evidence="2" type="ORF">SAMN05421678_12330</name>
</gene>
<sequence>MIRIGRRAIALPAVVGVLIVAGGAALVATWPAAEDRYYASNERWFARDVESADNYYRFPDVEAAARNSDVILLGHITGLQPTRKFRGEVATDVIAYGGYVVAVDEIISGTLTEPGADSIVVEVFNQDYDLVKDLKEGKAVLPKGQALWLLRSNKKILDAQVAYLKKKGRYTDQFGKDAAAAAPFYQPVGIYQGVFMQGSAHVESLFDPDRDTGVAVDVARWAKLSDLVSHVRSLG</sequence>
<keyword evidence="4" id="KW-1185">Reference proteome</keyword>
<organism evidence="2 3">
    <name type="scientific">Actinopolymorpha cephalotaxi</name>
    <dbReference type="NCBI Taxonomy" id="504797"/>
    <lineage>
        <taxon>Bacteria</taxon>
        <taxon>Bacillati</taxon>
        <taxon>Actinomycetota</taxon>
        <taxon>Actinomycetes</taxon>
        <taxon>Propionibacteriales</taxon>
        <taxon>Actinopolymorphaceae</taxon>
        <taxon>Actinopolymorpha</taxon>
    </lineage>
</organism>
<dbReference type="Proteomes" id="UP000199052">
    <property type="component" value="Unassembled WGS sequence"/>
</dbReference>
<dbReference type="RefSeq" id="WP_092889641.1">
    <property type="nucleotide sequence ID" value="NZ_FOOI01000023.1"/>
</dbReference>
<evidence type="ECO:0000313" key="2">
    <source>
        <dbReference type="EMBL" id="SFH59364.1"/>
    </source>
</evidence>
<reference evidence="2 3" key="1">
    <citation type="submission" date="2016-10" db="EMBL/GenBank/DDBJ databases">
        <authorList>
            <person name="de Groot N.N."/>
        </authorList>
    </citation>
    <scope>NUCLEOTIDE SEQUENCE [LARGE SCALE GENOMIC DNA]</scope>
    <source>
        <strain evidence="2 3">CPCC 202808</strain>
    </source>
</reference>
<protein>
    <submittedName>
        <fullName evidence="2">Uncharacterized protein</fullName>
    </submittedName>
</protein>
<evidence type="ECO:0000313" key="3">
    <source>
        <dbReference type="Proteomes" id="UP000199052"/>
    </source>
</evidence>
<reference evidence="1 4" key="2">
    <citation type="submission" date="2020-07" db="EMBL/GenBank/DDBJ databases">
        <title>Sequencing the genomes of 1000 actinobacteria strains.</title>
        <authorList>
            <person name="Klenk H.-P."/>
        </authorList>
    </citation>
    <scope>NUCLEOTIDE SEQUENCE [LARGE SCALE GENOMIC DNA]</scope>
    <source>
        <strain evidence="1 4">DSM 45117</strain>
    </source>
</reference>
<name>A0A1I3BAR5_9ACTN</name>
<dbReference type="STRING" id="504797.SAMN05421678_12330"/>
<dbReference type="EMBL" id="JACBZA010000001">
    <property type="protein sequence ID" value="NYH86792.1"/>
    <property type="molecule type" value="Genomic_DNA"/>
</dbReference>
<accession>A0A1I3BAR5</accession>
<evidence type="ECO:0000313" key="1">
    <source>
        <dbReference type="EMBL" id="NYH86792.1"/>
    </source>
</evidence>
<evidence type="ECO:0000313" key="4">
    <source>
        <dbReference type="Proteomes" id="UP000533017"/>
    </source>
</evidence>